<keyword evidence="2" id="KW-1185">Reference proteome</keyword>
<dbReference type="Proteomes" id="UP000051950">
    <property type="component" value="Unassembled WGS sequence"/>
</dbReference>
<dbReference type="Gene3D" id="3.30.470.20">
    <property type="entry name" value="ATP-grasp fold, B domain"/>
    <property type="match status" value="1"/>
</dbReference>
<protein>
    <recommendedName>
        <fullName evidence="3">Grasp-with-spasm system ATP-grasp peptide maturase</fullName>
    </recommendedName>
</protein>
<name>A0A0T5VV44_9SPHI</name>
<dbReference type="NCBIfam" id="TIGR04192">
    <property type="entry name" value="GRASP_w_spasm"/>
    <property type="match status" value="1"/>
</dbReference>
<evidence type="ECO:0000313" key="2">
    <source>
        <dbReference type="Proteomes" id="UP000051950"/>
    </source>
</evidence>
<dbReference type="SUPFAM" id="SSF56059">
    <property type="entry name" value="Glutathione synthetase ATP-binding domain-like"/>
    <property type="match status" value="1"/>
</dbReference>
<accession>A0A0T5VV44</accession>
<dbReference type="AlphaFoldDB" id="A0A0T5VV44"/>
<dbReference type="InterPro" id="IPR026455">
    <property type="entry name" value="GRASP_w_spasm"/>
</dbReference>
<dbReference type="RefSeq" id="WP_057930908.1">
    <property type="nucleotide sequence ID" value="NZ_LMZQ01000002.1"/>
</dbReference>
<reference evidence="1 2" key="1">
    <citation type="submission" date="2015-11" db="EMBL/GenBank/DDBJ databases">
        <title>Sequence of Pedobacter ginsenosidimutans.</title>
        <authorList>
            <person name="Carson E."/>
            <person name="Keyser V."/>
            <person name="Newman J."/>
            <person name="Miller J."/>
        </authorList>
    </citation>
    <scope>NUCLEOTIDE SEQUENCE [LARGE SCALE GENOMIC DNA]</scope>
    <source>
        <strain evidence="1 2">KACC 14530</strain>
    </source>
</reference>
<gene>
    <name evidence="1" type="ORF">ASU31_02930</name>
</gene>
<proteinExistence type="predicted"/>
<dbReference type="EMBL" id="LMZQ01000002">
    <property type="protein sequence ID" value="KRT17513.1"/>
    <property type="molecule type" value="Genomic_DNA"/>
</dbReference>
<dbReference type="OrthoDB" id="583309at2"/>
<dbReference type="STRING" id="687842.ASU31_02930"/>
<evidence type="ECO:0008006" key="3">
    <source>
        <dbReference type="Google" id="ProtNLM"/>
    </source>
</evidence>
<sequence>MILIFSITDDYSTAMVINWLLHLKKKFIRINEDTDAKLISITEKDFIININGKTIHSNEITKIWYRRGDIDFVKNFNSQHISNYLSAENASLMEYIHFTFDKKDGINNFKTRDINKLHLLDLCSKLKIPAPNFIVTGNKEALLEFYKQEKNIISKPLNAPLSIFDTDDFIHLTYTTEITAADIEALPNEFVPTFFQKNILKSYEIRCFYLNGNFYAMAIFSQSNSKTKVDFRNYDRSKPNRITPYQFPKYYERKIKGLLDNMGLNCASFDVVLSKEDQQYYFLDLNPIGQFGMVSSPCNYNLEKEIALNL</sequence>
<evidence type="ECO:0000313" key="1">
    <source>
        <dbReference type="EMBL" id="KRT17513.1"/>
    </source>
</evidence>
<organism evidence="1 2">
    <name type="scientific">Pedobacter ginsenosidimutans</name>
    <dbReference type="NCBI Taxonomy" id="687842"/>
    <lineage>
        <taxon>Bacteria</taxon>
        <taxon>Pseudomonadati</taxon>
        <taxon>Bacteroidota</taxon>
        <taxon>Sphingobacteriia</taxon>
        <taxon>Sphingobacteriales</taxon>
        <taxon>Sphingobacteriaceae</taxon>
        <taxon>Pedobacter</taxon>
    </lineage>
</organism>
<comment type="caution">
    <text evidence="1">The sequence shown here is derived from an EMBL/GenBank/DDBJ whole genome shotgun (WGS) entry which is preliminary data.</text>
</comment>